<organism evidence="2 3">
    <name type="scientific">Streptomyces tremellae</name>
    <dbReference type="NCBI Taxonomy" id="1124239"/>
    <lineage>
        <taxon>Bacteria</taxon>
        <taxon>Bacillati</taxon>
        <taxon>Actinomycetota</taxon>
        <taxon>Actinomycetes</taxon>
        <taxon>Kitasatosporales</taxon>
        <taxon>Streptomycetaceae</taxon>
        <taxon>Streptomyces</taxon>
    </lineage>
</organism>
<evidence type="ECO:0000256" key="1">
    <source>
        <dbReference type="SAM" id="MobiDB-lite"/>
    </source>
</evidence>
<dbReference type="Proteomes" id="UP001499884">
    <property type="component" value="Unassembled WGS sequence"/>
</dbReference>
<reference evidence="3" key="1">
    <citation type="journal article" date="2019" name="Int. J. Syst. Evol. Microbiol.">
        <title>The Global Catalogue of Microorganisms (GCM) 10K type strain sequencing project: providing services to taxonomists for standard genome sequencing and annotation.</title>
        <authorList>
            <consortium name="The Broad Institute Genomics Platform"/>
            <consortium name="The Broad Institute Genome Sequencing Center for Infectious Disease"/>
            <person name="Wu L."/>
            <person name="Ma J."/>
        </authorList>
    </citation>
    <scope>NUCLEOTIDE SEQUENCE [LARGE SCALE GENOMIC DNA]</scope>
    <source>
        <strain evidence="3">JCM 30846</strain>
    </source>
</reference>
<name>A0ABP7FVZ0_9ACTN</name>
<protein>
    <recommendedName>
        <fullName evidence="4">Lipoprotein</fullName>
    </recommendedName>
</protein>
<evidence type="ECO:0000313" key="2">
    <source>
        <dbReference type="EMBL" id="GAA3747925.1"/>
    </source>
</evidence>
<feature type="compositionally biased region" description="Basic residues" evidence="1">
    <location>
        <begin position="1"/>
        <end position="11"/>
    </location>
</feature>
<gene>
    <name evidence="2" type="ORF">GCM10023082_50310</name>
</gene>
<dbReference type="EMBL" id="BAABEP010000045">
    <property type="protein sequence ID" value="GAA3747925.1"/>
    <property type="molecule type" value="Genomic_DNA"/>
</dbReference>
<feature type="region of interest" description="Disordered" evidence="1">
    <location>
        <begin position="1"/>
        <end position="23"/>
    </location>
</feature>
<proteinExistence type="predicted"/>
<feature type="region of interest" description="Disordered" evidence="1">
    <location>
        <begin position="175"/>
        <end position="204"/>
    </location>
</feature>
<comment type="caution">
    <text evidence="2">The sequence shown here is derived from an EMBL/GenBank/DDBJ whole genome shotgun (WGS) entry which is preliminary data.</text>
</comment>
<accession>A0ABP7FVZ0</accession>
<evidence type="ECO:0008006" key="4">
    <source>
        <dbReference type="Google" id="ProtNLM"/>
    </source>
</evidence>
<keyword evidence="3" id="KW-1185">Reference proteome</keyword>
<evidence type="ECO:0000313" key="3">
    <source>
        <dbReference type="Proteomes" id="UP001499884"/>
    </source>
</evidence>
<sequence length="227" mass="23904">MNAVPRRRRLGRPPPPTWHRPAGLDGRRSFWRALLAAFVLAAGAASACSLKSGDSQSHATAGPGTVADAVHQELHLMFLADLAFTDVTRDSGRLGPRNRAHRIAYPKDADTLAIRCYGTGRVHVETALKDGGSRRPPDIRCGPSVTAHLVKDEGVDSVLVVLKGDHARASWALTRSRRSEAAGPGNVRSTGPDCHAGPGHRDGPTVPVATMPAGPIVLPHASADLSA</sequence>